<keyword evidence="3" id="KW-1185">Reference proteome</keyword>
<evidence type="ECO:0000313" key="3">
    <source>
        <dbReference type="Proteomes" id="UP001596170"/>
    </source>
</evidence>
<dbReference type="EMBL" id="JBHSRI010000004">
    <property type="protein sequence ID" value="MFC6038823.1"/>
    <property type="molecule type" value="Genomic_DNA"/>
</dbReference>
<comment type="caution">
    <text evidence="2">The sequence shown here is derived from an EMBL/GenBank/DDBJ whole genome shotgun (WGS) entry which is preliminary data.</text>
</comment>
<protein>
    <submittedName>
        <fullName evidence="2">Nuclease-related domain-containing protein</fullName>
    </submittedName>
</protein>
<reference evidence="3" key="1">
    <citation type="journal article" date="2019" name="Int. J. Syst. Evol. Microbiol.">
        <title>The Global Catalogue of Microorganisms (GCM) 10K type strain sequencing project: providing services to taxonomists for standard genome sequencing and annotation.</title>
        <authorList>
            <consortium name="The Broad Institute Genomics Platform"/>
            <consortium name="The Broad Institute Genome Sequencing Center for Infectious Disease"/>
            <person name="Wu L."/>
            <person name="Ma J."/>
        </authorList>
    </citation>
    <scope>NUCLEOTIDE SEQUENCE [LARGE SCALE GENOMIC DNA]</scope>
    <source>
        <strain evidence="3">CCUG 54527</strain>
    </source>
</reference>
<gene>
    <name evidence="2" type="ORF">ACFPYN_05065</name>
</gene>
<name>A0ABW1L6R1_9BACL</name>
<evidence type="ECO:0000313" key="2">
    <source>
        <dbReference type="EMBL" id="MFC6038823.1"/>
    </source>
</evidence>
<dbReference type="RefSeq" id="WP_377732924.1">
    <property type="nucleotide sequence ID" value="NZ_JBHSRI010000004.1"/>
</dbReference>
<dbReference type="PROSITE" id="PS50965">
    <property type="entry name" value="NERD"/>
    <property type="match status" value="1"/>
</dbReference>
<organism evidence="2 3">
    <name type="scientific">Paenisporosarcina macmurdoensis</name>
    <dbReference type="NCBI Taxonomy" id="212659"/>
    <lineage>
        <taxon>Bacteria</taxon>
        <taxon>Bacillati</taxon>
        <taxon>Bacillota</taxon>
        <taxon>Bacilli</taxon>
        <taxon>Bacillales</taxon>
        <taxon>Caryophanaceae</taxon>
        <taxon>Paenisporosarcina</taxon>
    </lineage>
</organism>
<dbReference type="Proteomes" id="UP001596170">
    <property type="component" value="Unassembled WGS sequence"/>
</dbReference>
<accession>A0ABW1L6R1</accession>
<evidence type="ECO:0000259" key="1">
    <source>
        <dbReference type="PROSITE" id="PS50965"/>
    </source>
</evidence>
<sequence>MIMKRRGIDHHLEGLQALFRRLPESHQLRDTIDKKIGMKTAGIRGESKLVKVFENYTFLDEIYILHDLSFYSTGRAQIDCLVITPNFALILEVKNIAGEMSFLMGTGQISRVLDNGQIDHFESPMIQIDRNSDLLFDLFRLKDIHIPILGAVVLSNSTQKVNVQPNQYPVLFLGEIPSFIKRQIKNQTVIEPNQAKIIAEMLVNEHQPFNPFPICDRWHVDTSCLKKGVFCTKCSEGMMKRSFRTWICEACFQRDPYAHIQAIKEWFMLVGGQITNKECREFLGVQSHQLVSRLLKEMNLIIEGKGNRTTYKMGFRE</sequence>
<feature type="domain" description="NERD" evidence="1">
    <location>
        <begin position="41"/>
        <end position="158"/>
    </location>
</feature>
<proteinExistence type="predicted"/>
<dbReference type="Pfam" id="PF08378">
    <property type="entry name" value="NERD"/>
    <property type="match status" value="1"/>
</dbReference>
<dbReference type="InterPro" id="IPR011528">
    <property type="entry name" value="NERD"/>
</dbReference>